<keyword evidence="1" id="KW-0472">Membrane</keyword>
<comment type="caution">
    <text evidence="2">The sequence shown here is derived from an EMBL/GenBank/DDBJ whole genome shotgun (WGS) entry which is preliminary data.</text>
</comment>
<feature type="transmembrane region" description="Helical" evidence="1">
    <location>
        <begin position="6"/>
        <end position="26"/>
    </location>
</feature>
<evidence type="ECO:0000256" key="1">
    <source>
        <dbReference type="SAM" id="Phobius"/>
    </source>
</evidence>
<reference evidence="2 3" key="1">
    <citation type="journal article" date="2017" name="Int. J. Syst. Evol. Microbiol.">
        <title>Brenneria populi subsp. brevivirga subsp. nov. isolated from symptomatic bark of Populus x euramericana canker, and description of Brenneria populi subsp. populi subsp. nov.</title>
        <authorList>
            <person name="Zheng M.H."/>
            <person name="Piao C.G."/>
            <person name="Xue H."/>
            <person name="Guo M.W."/>
            <person name="Li Y."/>
        </authorList>
    </citation>
    <scope>NUCLEOTIDE SEQUENCE [LARGE SCALE GENOMIC DNA]</scope>
    <source>
        <strain evidence="2 3">D9-5</strain>
    </source>
</reference>
<keyword evidence="1" id="KW-1133">Transmembrane helix</keyword>
<sequence>MDNVITVIASVLAIYFIIAMLTFFYWLIFRKGSLKKSLIHIGLSVALLCAVTGVQMLIWNGVNAELAAQKAAQMPKPVTIAPELLKILEANADPALMDPAQVTAIAELANQRLGEAGTLHAAALKKYFVYYHSKLAQNKQPENIANINFDAQRRNAERAP</sequence>
<name>A0ABU6JSK2_9GAMM</name>
<proteinExistence type="predicted"/>
<keyword evidence="1" id="KW-0812">Transmembrane</keyword>
<feature type="transmembrane region" description="Helical" evidence="1">
    <location>
        <begin position="38"/>
        <end position="59"/>
    </location>
</feature>
<dbReference type="RefSeq" id="WP_327618454.1">
    <property type="nucleotide sequence ID" value="NZ_JAYWTM010000011.1"/>
</dbReference>
<gene>
    <name evidence="2" type="ORF">VSX58_12955</name>
</gene>
<dbReference type="Proteomes" id="UP001309705">
    <property type="component" value="Unassembled WGS sequence"/>
</dbReference>
<evidence type="ECO:0000313" key="2">
    <source>
        <dbReference type="EMBL" id="MEC5343502.1"/>
    </source>
</evidence>
<dbReference type="EMBL" id="JAYWTM010000011">
    <property type="protein sequence ID" value="MEC5343502.1"/>
    <property type="molecule type" value="Genomic_DNA"/>
</dbReference>
<protein>
    <submittedName>
        <fullName evidence="2">Uncharacterized protein</fullName>
    </submittedName>
</protein>
<organism evidence="2 3">
    <name type="scientific">Brenneria populi</name>
    <dbReference type="NCBI Taxonomy" id="1505588"/>
    <lineage>
        <taxon>Bacteria</taxon>
        <taxon>Pseudomonadati</taxon>
        <taxon>Pseudomonadota</taxon>
        <taxon>Gammaproteobacteria</taxon>
        <taxon>Enterobacterales</taxon>
        <taxon>Pectobacteriaceae</taxon>
        <taxon>Brenneria</taxon>
    </lineage>
</organism>
<accession>A0ABU6JSK2</accession>
<evidence type="ECO:0000313" key="3">
    <source>
        <dbReference type="Proteomes" id="UP001309705"/>
    </source>
</evidence>
<keyword evidence="3" id="KW-1185">Reference proteome</keyword>